<keyword evidence="1" id="KW-0472">Membrane</keyword>
<protein>
    <submittedName>
        <fullName evidence="2">Uncharacterized protein</fullName>
    </submittedName>
</protein>
<keyword evidence="1" id="KW-0812">Transmembrane</keyword>
<evidence type="ECO:0000313" key="2">
    <source>
        <dbReference type="EMBL" id="PJZ08055.1"/>
    </source>
</evidence>
<organism evidence="2 3">
    <name type="scientific">Lactobacillus crispatus</name>
    <dbReference type="NCBI Taxonomy" id="47770"/>
    <lineage>
        <taxon>Bacteria</taxon>
        <taxon>Bacillati</taxon>
        <taxon>Bacillota</taxon>
        <taxon>Bacilli</taxon>
        <taxon>Lactobacillales</taxon>
        <taxon>Lactobacillaceae</taxon>
        <taxon>Lactobacillus</taxon>
    </lineage>
</organism>
<evidence type="ECO:0000313" key="3">
    <source>
        <dbReference type="Proteomes" id="UP000231914"/>
    </source>
</evidence>
<feature type="transmembrane region" description="Helical" evidence="1">
    <location>
        <begin position="6"/>
        <end position="23"/>
    </location>
</feature>
<comment type="caution">
    <text evidence="2">The sequence shown here is derived from an EMBL/GenBank/DDBJ whole genome shotgun (WGS) entry which is preliminary data.</text>
</comment>
<proteinExistence type="predicted"/>
<sequence>MHLKIFYLNLLTYFFNLAIILLNKKRKVATLLSVQRTGGSCKPDRQSLTKYVVIMLFGKIQNRYHLIEIQVLMLERMGGTTAIVVPLT</sequence>
<name>A0A2M9WJC7_9LACO</name>
<accession>A0A2M9WJC7</accession>
<dbReference type="EMBL" id="MKXG01000441">
    <property type="protein sequence ID" value="PJZ08055.1"/>
    <property type="molecule type" value="Genomic_DNA"/>
</dbReference>
<dbReference type="AlphaFoldDB" id="A0A2M9WJC7"/>
<dbReference type="Proteomes" id="UP000231914">
    <property type="component" value="Unassembled WGS sequence"/>
</dbReference>
<keyword evidence="1" id="KW-1133">Transmembrane helix</keyword>
<reference evidence="2 3" key="1">
    <citation type="submission" date="2016-10" db="EMBL/GenBank/DDBJ databases">
        <title>WGS of isloates from the oral cavity of healthy individuals.</title>
        <authorList>
            <person name="Sharma S."/>
            <person name="Pal V.K."/>
            <person name="Patil P.B."/>
            <person name="Korpole S."/>
            <person name="Grover V."/>
        </authorList>
    </citation>
    <scope>NUCLEOTIDE SEQUENCE [LARGE SCALE GENOMIC DNA]</scope>
    <source>
        <strain evidence="2 3">DISK12</strain>
    </source>
</reference>
<evidence type="ECO:0000256" key="1">
    <source>
        <dbReference type="SAM" id="Phobius"/>
    </source>
</evidence>
<gene>
    <name evidence="2" type="ORF">BHU41_04050</name>
</gene>